<name>A0ABX0MJE7_9BURK</name>
<dbReference type="SUPFAM" id="SSF110296">
    <property type="entry name" value="Oligoxyloglucan reducing end-specific cellobiohydrolase"/>
    <property type="match status" value="1"/>
</dbReference>
<evidence type="ECO:0000313" key="1">
    <source>
        <dbReference type="EMBL" id="NHZ62910.1"/>
    </source>
</evidence>
<accession>A0ABX0MJE7</accession>
<dbReference type="Proteomes" id="UP000610594">
    <property type="component" value="Unassembled WGS sequence"/>
</dbReference>
<evidence type="ECO:0008006" key="3">
    <source>
        <dbReference type="Google" id="ProtNLM"/>
    </source>
</evidence>
<gene>
    <name evidence="1" type="ORF">F1735_11445</name>
</gene>
<reference evidence="1 2" key="1">
    <citation type="submission" date="2019-10" db="EMBL/GenBank/DDBJ databases">
        <title>Taxonomy of Antarctic Massilia spp.: description of Massilia rubra sp. nov., Massilia aquatica sp. nov., Massilia mucilaginosa sp. nov., Massilia frigida sp. nov. isolated from streams, lakes and regoliths.</title>
        <authorList>
            <person name="Holochova P."/>
            <person name="Sedlacek I."/>
            <person name="Kralova S."/>
            <person name="Maslanova I."/>
            <person name="Busse H.-J."/>
            <person name="Stankova E."/>
            <person name="Vrbovska V."/>
            <person name="Kovarovic V."/>
            <person name="Bartak M."/>
            <person name="Svec P."/>
            <person name="Pantucek R."/>
        </authorList>
    </citation>
    <scope>NUCLEOTIDE SEQUENCE [LARGE SCALE GENOMIC DNA]</scope>
    <source>
        <strain evidence="1 2">CCM 8694</strain>
    </source>
</reference>
<dbReference type="RefSeq" id="WP_167237046.1">
    <property type="nucleotide sequence ID" value="NZ_WHJF01000024.1"/>
</dbReference>
<dbReference type="PROSITE" id="PS51257">
    <property type="entry name" value="PROKAR_LIPOPROTEIN"/>
    <property type="match status" value="1"/>
</dbReference>
<dbReference type="Gene3D" id="2.130.10.10">
    <property type="entry name" value="YVTN repeat-like/Quinoprotein amine dehydrogenase"/>
    <property type="match status" value="1"/>
</dbReference>
<dbReference type="EMBL" id="WHJF01000024">
    <property type="protein sequence ID" value="NHZ62910.1"/>
    <property type="molecule type" value="Genomic_DNA"/>
</dbReference>
<proteinExistence type="predicted"/>
<comment type="caution">
    <text evidence="1">The sequence shown here is derived from an EMBL/GenBank/DDBJ whole genome shotgun (WGS) entry which is preliminary data.</text>
</comment>
<sequence>MNDFQKCLPAGLIAATLLTACGGGGGDAGKPAPLPTPDPVARVDILMSNERGMKAVTIDDKNAYVALTNTEAEGTAVIATARGVSAKSAWQNVALGECKLPASAQVAVRRAADLKQVDGKTVLVQPAWGSADEHTLCELDQAKMTFVPKDKDFRICYASYCERMEVNDVKAVGKRWFANGGAGQNVQVSNDQGLSWKPIMGSMDSMSCTHQAFEVAGGRLLTGGECPLDMAYVRAYSMNADHSALASMVPVPISVPALENRNVHLITSLGKSERVFIGVEGGLLRSDDSGKSYKFVLKQPLSGGTGYPYITKLLSPAGKPNVIVAAGFDKAHGLPYLAWSNDNGDKWTDLSSLLPGYKRTGADATSEVSSIAEDAQGRILVTVNEEFKKKGRLLEVTLGKL</sequence>
<keyword evidence="2" id="KW-1185">Reference proteome</keyword>
<protein>
    <recommendedName>
        <fullName evidence="3">Exo-alpha-sialidase</fullName>
    </recommendedName>
</protein>
<organism evidence="1 2">
    <name type="scientific">Massilia genomosp. 1</name>
    <dbReference type="NCBI Taxonomy" id="2609280"/>
    <lineage>
        <taxon>Bacteria</taxon>
        <taxon>Pseudomonadati</taxon>
        <taxon>Pseudomonadota</taxon>
        <taxon>Betaproteobacteria</taxon>
        <taxon>Burkholderiales</taxon>
        <taxon>Oxalobacteraceae</taxon>
        <taxon>Telluria group</taxon>
        <taxon>Massilia</taxon>
    </lineage>
</organism>
<evidence type="ECO:0000313" key="2">
    <source>
        <dbReference type="Proteomes" id="UP000610594"/>
    </source>
</evidence>
<dbReference type="InterPro" id="IPR015943">
    <property type="entry name" value="WD40/YVTN_repeat-like_dom_sf"/>
</dbReference>